<protein>
    <submittedName>
        <fullName evidence="4">DUF3048 domain-containing protein</fullName>
    </submittedName>
</protein>
<sequence>MERRTRVGHTTARGARAWRAAVVALALAALAPACTLERAGTDGRPTGRGGGGRVLAVKVDNVGPARPQTGLEAADVVYVERVEAGLSRLMAVYARRLPPVVGPVRSARETDLELLRQFDEPALAFSGAQSKLLPLIDAAPLRALPPGGAPGRAYYRGGAKPAPHNLYVRPDALGARVSADGLESTGFRFGPRPAGGTPTTRQTLRFPSARFTFTWVEYEGRWHIAMDGTPARTASGAALSAATVVEQRVDIRDSRFHDRSGSASPFSRTVGSGSARVLRDGRAYEARWRRDAARDGTTFTTRGGKPLAFAEGPVWVVFTKA</sequence>
<evidence type="ECO:0000259" key="3">
    <source>
        <dbReference type="Pfam" id="PF17479"/>
    </source>
</evidence>
<feature type="domain" description="DUF3048" evidence="3">
    <location>
        <begin position="204"/>
        <end position="316"/>
    </location>
</feature>
<feature type="domain" description="DUF3048" evidence="2">
    <location>
        <begin position="52"/>
        <end position="181"/>
    </location>
</feature>
<feature type="signal peptide" evidence="1">
    <location>
        <begin position="1"/>
        <end position="35"/>
    </location>
</feature>
<feature type="chain" id="PRO_5038831263" evidence="1">
    <location>
        <begin position="36"/>
        <end position="321"/>
    </location>
</feature>
<organism evidence="4 5">
    <name type="scientific">Streptomyces spectabilis</name>
    <dbReference type="NCBI Taxonomy" id="68270"/>
    <lineage>
        <taxon>Bacteria</taxon>
        <taxon>Bacillati</taxon>
        <taxon>Actinomycetota</taxon>
        <taxon>Actinomycetes</taxon>
        <taxon>Kitasatosporales</taxon>
        <taxon>Streptomycetaceae</taxon>
        <taxon>Streptomyces</taxon>
    </lineage>
</organism>
<dbReference type="InterPro" id="IPR023158">
    <property type="entry name" value="YerB-like_sf"/>
</dbReference>
<dbReference type="SUPFAM" id="SSF159774">
    <property type="entry name" value="YerB-like"/>
    <property type="match status" value="1"/>
</dbReference>
<reference evidence="4 5" key="1">
    <citation type="journal article" date="2019" name="J. Ind. Microbiol. Biotechnol.">
        <title>The complete genomic sequence of Streptomyces spectabilis NRRL-2792 and identification of secondary metabolite biosynthetic gene clusters.</title>
        <authorList>
            <person name="Sinha A."/>
            <person name="Phillips-Salemka S."/>
            <person name="Niraula T.A."/>
            <person name="Short K.A."/>
            <person name="Niraula N.P."/>
        </authorList>
    </citation>
    <scope>NUCLEOTIDE SEQUENCE [LARGE SCALE GENOMIC DNA]</scope>
    <source>
        <strain evidence="4 5">NRRL 2792</strain>
    </source>
</reference>
<accession>A0A516RG98</accession>
<evidence type="ECO:0000259" key="2">
    <source>
        <dbReference type="Pfam" id="PF11258"/>
    </source>
</evidence>
<dbReference type="InterPro" id="IPR021416">
    <property type="entry name" value="DUF3048_N"/>
</dbReference>
<evidence type="ECO:0000313" key="4">
    <source>
        <dbReference type="EMBL" id="QDQ14682.1"/>
    </source>
</evidence>
<evidence type="ECO:0000256" key="1">
    <source>
        <dbReference type="SAM" id="SignalP"/>
    </source>
</evidence>
<proteinExistence type="predicted"/>
<dbReference type="AlphaFoldDB" id="A0A516RG98"/>
<dbReference type="RefSeq" id="WP_144321890.1">
    <property type="nucleotide sequence ID" value="NZ_CP040916.1"/>
</dbReference>
<dbReference type="Pfam" id="PF17479">
    <property type="entry name" value="DUF3048_C"/>
    <property type="match status" value="1"/>
</dbReference>
<dbReference type="Gene3D" id="3.50.90.10">
    <property type="entry name" value="YerB-like"/>
    <property type="match status" value="1"/>
</dbReference>
<dbReference type="Pfam" id="PF11258">
    <property type="entry name" value="DUF3048"/>
    <property type="match status" value="1"/>
</dbReference>
<evidence type="ECO:0000313" key="5">
    <source>
        <dbReference type="Proteomes" id="UP000316806"/>
    </source>
</evidence>
<dbReference type="EMBL" id="CP040916">
    <property type="protein sequence ID" value="QDQ14682.1"/>
    <property type="molecule type" value="Genomic_DNA"/>
</dbReference>
<name>A0A516RG98_STRST</name>
<keyword evidence="1" id="KW-0732">Signal</keyword>
<dbReference type="Proteomes" id="UP000316806">
    <property type="component" value="Chromosome"/>
</dbReference>
<dbReference type="InterPro" id="IPR035328">
    <property type="entry name" value="DUF3048_C"/>
</dbReference>
<gene>
    <name evidence="4" type="ORF">FH965_32445</name>
</gene>